<organism evidence="1 2">
    <name type="scientific">Lacipirellula limnantheis</name>
    <dbReference type="NCBI Taxonomy" id="2528024"/>
    <lineage>
        <taxon>Bacteria</taxon>
        <taxon>Pseudomonadati</taxon>
        <taxon>Planctomycetota</taxon>
        <taxon>Planctomycetia</taxon>
        <taxon>Pirellulales</taxon>
        <taxon>Lacipirellulaceae</taxon>
        <taxon>Lacipirellula</taxon>
    </lineage>
</organism>
<sequence>MSLCVGGPPPTASVHQRLFNASKQTQRPFNEVLQHDALGRWLFRRSQSRRREHLVLKGDLMHIVWKTPAERS</sequence>
<keyword evidence="2" id="KW-1185">Reference proteome</keyword>
<gene>
    <name evidence="1" type="ORF">I41_15310</name>
</gene>
<dbReference type="EMBL" id="CP036339">
    <property type="protein sequence ID" value="QDT72358.1"/>
    <property type="molecule type" value="Genomic_DNA"/>
</dbReference>
<evidence type="ECO:0000313" key="2">
    <source>
        <dbReference type="Proteomes" id="UP000317909"/>
    </source>
</evidence>
<reference evidence="1 2" key="1">
    <citation type="submission" date="2019-02" db="EMBL/GenBank/DDBJ databases">
        <title>Deep-cultivation of Planctomycetes and their phenomic and genomic characterization uncovers novel biology.</title>
        <authorList>
            <person name="Wiegand S."/>
            <person name="Jogler M."/>
            <person name="Boedeker C."/>
            <person name="Pinto D."/>
            <person name="Vollmers J."/>
            <person name="Rivas-Marin E."/>
            <person name="Kohn T."/>
            <person name="Peeters S.H."/>
            <person name="Heuer A."/>
            <person name="Rast P."/>
            <person name="Oberbeckmann S."/>
            <person name="Bunk B."/>
            <person name="Jeske O."/>
            <person name="Meyerdierks A."/>
            <person name="Storesund J.E."/>
            <person name="Kallscheuer N."/>
            <person name="Luecker S."/>
            <person name="Lage O.M."/>
            <person name="Pohl T."/>
            <person name="Merkel B.J."/>
            <person name="Hornburger P."/>
            <person name="Mueller R.-W."/>
            <person name="Bruemmer F."/>
            <person name="Labrenz M."/>
            <person name="Spormann A.M."/>
            <person name="Op den Camp H."/>
            <person name="Overmann J."/>
            <person name="Amann R."/>
            <person name="Jetten M.S.M."/>
            <person name="Mascher T."/>
            <person name="Medema M.H."/>
            <person name="Devos D.P."/>
            <person name="Kaster A.-K."/>
            <person name="Ovreas L."/>
            <person name="Rohde M."/>
            <person name="Galperin M.Y."/>
            <person name="Jogler C."/>
        </authorList>
    </citation>
    <scope>NUCLEOTIDE SEQUENCE [LARGE SCALE GENOMIC DNA]</scope>
    <source>
        <strain evidence="1 2">I41</strain>
    </source>
</reference>
<dbReference type="AlphaFoldDB" id="A0A517TVH3"/>
<dbReference type="Proteomes" id="UP000317909">
    <property type="component" value="Chromosome"/>
</dbReference>
<name>A0A517TVH3_9BACT</name>
<accession>A0A517TVH3</accession>
<evidence type="ECO:0000313" key="1">
    <source>
        <dbReference type="EMBL" id="QDT72358.1"/>
    </source>
</evidence>
<dbReference type="KEGG" id="llh:I41_15310"/>
<protein>
    <submittedName>
        <fullName evidence="1">Uncharacterized protein</fullName>
    </submittedName>
</protein>
<proteinExistence type="predicted"/>